<name>C4XFW7_MYCFP</name>
<dbReference type="PATRIC" id="fig|496833.3.peg.367"/>
<dbReference type="Proteomes" id="UP000006810">
    <property type="component" value="Chromosome"/>
</dbReference>
<protein>
    <recommendedName>
        <fullName evidence="3">Lipoprotein</fullName>
    </recommendedName>
</protein>
<proteinExistence type="predicted"/>
<dbReference type="EMBL" id="AP009608">
    <property type="protein sequence ID" value="BAH70039.1"/>
    <property type="molecule type" value="Genomic_DNA"/>
</dbReference>
<gene>
    <name evidence="1" type="ordered locus">MBIO_0774</name>
</gene>
<keyword evidence="2" id="KW-1185">Reference proteome</keyword>
<sequence>MVKWFLEKMEEIMKNKKRKLFLILSSLSTLPFAFVAGSCVGKDNGGTTGKPTSEETKADLNKLAKNIVFDVKNKQDKFAKDIKNISNLVVSNLDLNKYELIHWRIEAQETLIKIYFKIKNSANLVSDENTYEITGFKKSATTSNPGKVPANNPSESLLKEVKKVKIDYYNPALKKDVLVDKTEASDFVATGFNEDLFEININYDNKLVDTATGDLYISFKLREKANNISVDGYCKVQGFKPFDSVKNPDLIDVANAAKAVNVAYEDKGSFSIYEYNANLVKFENYDSSIYDLSLESWTLNIYNVSTVIISWSFWNKNTNSLIKKVTVIDGFKPALYNKKSQNLSVTPSGVFATMPTTQKRPTFRISKELDAIFDKAKEFYLKPENFDIYTGEFKTQVYGKYSSWLINDLTKSALESLAKKDLSNPITTLNSWNILERAFIYNKTKFVVTDYTINGDKVELKFKLCRNLDDKSKKSFYEISTKEFTKEITLATEKTTEKAYLDKLIDNYDFSLPEGLQQYHAHKVLSQLKQKQIGFFEQKKWKNAIAELKKEWPDLKSENVYLNIIDYRQKDVNSFEADVTFSYQKDGSNKNQRVISKVRTLQFNNFKDLNPLIKLVDRLNKSMVAYINPNESLDTFNESLGRQLKSWMNGSNLFYTVSNKFKAIDFTDQSALNEIQSYYDNEWDINAYDSGGSLGNYAKLAPNCKFETYYDSSNNFNLNTRIIFEDLELYEPDYNHFDLEAIKLTHNSINSPKTFDPKINNSFPFTDSKLEEYVKTDDFKHNLEANIKENFYLLDFIKKETSDNKKDISKFVLSDLELQKEYDSILLDEESKKIIVTNIENYLNNKFDSKFNKFLNSYFKQAEIARKNKAIKDDQKLFRYTIKEFSNIDAYQSKIKIQVEIFKIEAKAWKVVDEFEFVYQHDSEIRENHCPSLSTKSTELKDATIGISQEIQTQFINLMSAYGVEQAMSSKADKLEFLEKLMSVGGAKIKEHDSAISFINAYLFKMLIFENVKVYERLNRFDKVEFTYDQVNNKVVVKLVFGYETHVFNIDSNKFDKKVLNVIKVFANNELNKFIDEIIKNNWIKLKDNKYYDENLHDRDLEKVFEIDYTKTTDKGNRFKVRIISHSLNNLQISVIDTKMREMYGYSLPYVTDGINLDFDIDKFLSPVASQLKGIWAEIENFTVAQQKELFALIKDKTDFYSIDSHEKLNELIVKIKSFIKFKNVEIESNPHLKQQVLDNLVLIDAVRKTYDEYEVIFRIKGKNQKLVISFQNK</sequence>
<evidence type="ECO:0008006" key="3">
    <source>
        <dbReference type="Google" id="ProtNLM"/>
    </source>
</evidence>
<accession>C4XFW7</accession>
<organism evidence="1 2">
    <name type="scientific">Mycoplasmopsis fermentans (strain ATCC 19989 / NBRC 14854 / NCTC 10117 / PG18)</name>
    <name type="common">Mycoplasma fermentans</name>
    <dbReference type="NCBI Taxonomy" id="496833"/>
    <lineage>
        <taxon>Bacteria</taxon>
        <taxon>Bacillati</taxon>
        <taxon>Mycoplasmatota</taxon>
        <taxon>Mycoplasmoidales</taxon>
        <taxon>Metamycoplasmataceae</taxon>
        <taxon>Mycoplasmopsis</taxon>
    </lineage>
</organism>
<evidence type="ECO:0000313" key="1">
    <source>
        <dbReference type="EMBL" id="BAH70039.1"/>
    </source>
</evidence>
<evidence type="ECO:0000313" key="2">
    <source>
        <dbReference type="Proteomes" id="UP000006810"/>
    </source>
</evidence>
<reference evidence="1 2" key="1">
    <citation type="journal article" date="2009" name="Curr. Microbiol.">
        <title>Molecular cloning and expression of a novel cholinephosphotransferase involved in glycoglycerophospholipid biosynthesis of Mycoplasma fermentans.</title>
        <authorList>
            <person name="Ishida N."/>
            <person name="Irikura D."/>
            <person name="Matsuda K."/>
            <person name="Sato S."/>
            <person name="Asano K."/>
        </authorList>
    </citation>
    <scope>NUCLEOTIDE SEQUENCE [LARGE SCALE GENOMIC DNA]</scope>
    <source>
        <strain evidence="2">ATCC 19989 / NBRC 14854 / NCTC 10117 / PG18</strain>
    </source>
</reference>
<dbReference type="HOGENOM" id="CLU_264713_0_0_14"/>
<dbReference type="AlphaFoldDB" id="C4XFW7"/>
<dbReference type="KEGG" id="mfp:MBIO_0774"/>